<reference evidence="1 2" key="1">
    <citation type="submission" date="2020-08" db="EMBL/GenBank/DDBJ databases">
        <title>Genomic Encyclopedia of Type Strains, Phase IV (KMG-IV): sequencing the most valuable type-strain genomes for metagenomic binning, comparative biology and taxonomic classification.</title>
        <authorList>
            <person name="Goeker M."/>
        </authorList>
    </citation>
    <scope>NUCLEOTIDE SEQUENCE [LARGE SCALE GENOMIC DNA]</scope>
    <source>
        <strain evidence="1 2">DSM 29007</strain>
    </source>
</reference>
<organism evidence="1 2">
    <name type="scientific">Longimicrobium terrae</name>
    <dbReference type="NCBI Taxonomy" id="1639882"/>
    <lineage>
        <taxon>Bacteria</taxon>
        <taxon>Pseudomonadati</taxon>
        <taxon>Gemmatimonadota</taxon>
        <taxon>Longimicrobiia</taxon>
        <taxon>Longimicrobiales</taxon>
        <taxon>Longimicrobiaceae</taxon>
        <taxon>Longimicrobium</taxon>
    </lineage>
</organism>
<sequence length="105" mass="10987">MRTKLKLNLDQLNVDTFTTEIEKRASGTVFGEQCTCYTNCSCPGCPTCDASCNGTCGATCNATCGGSCDYSCGGTCDFYCGGTVNDATCNNYGTCDPGRVCYIVP</sequence>
<evidence type="ECO:0000313" key="1">
    <source>
        <dbReference type="EMBL" id="MBB6070899.1"/>
    </source>
</evidence>
<proteinExistence type="predicted"/>
<protein>
    <submittedName>
        <fullName evidence="1">Uncharacterized protein</fullName>
    </submittedName>
</protein>
<comment type="caution">
    <text evidence="1">The sequence shown here is derived from an EMBL/GenBank/DDBJ whole genome shotgun (WGS) entry which is preliminary data.</text>
</comment>
<evidence type="ECO:0000313" key="2">
    <source>
        <dbReference type="Proteomes" id="UP000582837"/>
    </source>
</evidence>
<dbReference type="Proteomes" id="UP000582837">
    <property type="component" value="Unassembled WGS sequence"/>
</dbReference>
<accession>A0A841GYX9</accession>
<dbReference type="AlphaFoldDB" id="A0A841GYX9"/>
<keyword evidence="2" id="KW-1185">Reference proteome</keyword>
<gene>
    <name evidence="1" type="ORF">HNQ61_002521</name>
</gene>
<name>A0A841GYX9_9BACT</name>
<dbReference type="EMBL" id="JACHIA010000006">
    <property type="protein sequence ID" value="MBB6070899.1"/>
    <property type="molecule type" value="Genomic_DNA"/>
</dbReference>
<dbReference type="RefSeq" id="WP_170033293.1">
    <property type="nucleotide sequence ID" value="NZ_JABDTL010000001.1"/>
</dbReference>